<sequence>MPFTKPALRKIQQRIDEKWTIEHMPKSLMLVSERFIAIFKTQQGLHHLSGSRSSPLPALAIYWRKQTFLSMKLRRATALARRPIFVSIAAPPSDFRQPATDTLSVITIQRPWTSYQGNLTRTLS</sequence>
<dbReference type="EMBL" id="JOOZ01000024">
    <property type="protein sequence ID" value="OUL66910.1"/>
    <property type="molecule type" value="Genomic_DNA"/>
</dbReference>
<comment type="caution">
    <text evidence="1">The sequence shown here is derived from an EMBL/GenBank/DDBJ whole genome shotgun (WGS) entry which is preliminary data.</text>
</comment>
<gene>
    <name evidence="1" type="ORF">HK16_06810</name>
</gene>
<organism evidence="1 2">
    <name type="scientific">Acetobacter senegalensis</name>
    <dbReference type="NCBI Taxonomy" id="446692"/>
    <lineage>
        <taxon>Bacteria</taxon>
        <taxon>Pseudomonadati</taxon>
        <taxon>Pseudomonadota</taxon>
        <taxon>Alphaproteobacteria</taxon>
        <taxon>Acetobacterales</taxon>
        <taxon>Acetobacteraceae</taxon>
        <taxon>Acetobacter</taxon>
    </lineage>
</organism>
<evidence type="ECO:0000313" key="2">
    <source>
        <dbReference type="Proteomes" id="UP000195072"/>
    </source>
</evidence>
<accession>A0A252EKE1</accession>
<name>A0A252EKE1_9PROT</name>
<dbReference type="AlphaFoldDB" id="A0A252EKE1"/>
<protein>
    <submittedName>
        <fullName evidence="1">Uncharacterized protein</fullName>
    </submittedName>
</protein>
<dbReference type="Proteomes" id="UP000195072">
    <property type="component" value="Unassembled WGS sequence"/>
</dbReference>
<evidence type="ECO:0000313" key="1">
    <source>
        <dbReference type="EMBL" id="OUL66910.1"/>
    </source>
</evidence>
<proteinExistence type="predicted"/>
<reference evidence="1 2" key="1">
    <citation type="submission" date="2014-06" db="EMBL/GenBank/DDBJ databases">
        <authorList>
            <person name="Ju J."/>
            <person name="Zhang J."/>
        </authorList>
    </citation>
    <scope>NUCLEOTIDE SEQUENCE [LARGE SCALE GENOMIC DNA]</scope>
    <source>
        <strain evidence="1">DmL_050</strain>
    </source>
</reference>